<dbReference type="Proteomes" id="UP001497525">
    <property type="component" value="Unassembled WGS sequence"/>
</dbReference>
<organism evidence="1 2">
    <name type="scientific">Calicophoron daubneyi</name>
    <name type="common">Rumen fluke</name>
    <name type="synonym">Paramphistomum daubneyi</name>
    <dbReference type="NCBI Taxonomy" id="300641"/>
    <lineage>
        <taxon>Eukaryota</taxon>
        <taxon>Metazoa</taxon>
        <taxon>Spiralia</taxon>
        <taxon>Lophotrochozoa</taxon>
        <taxon>Platyhelminthes</taxon>
        <taxon>Trematoda</taxon>
        <taxon>Digenea</taxon>
        <taxon>Plagiorchiida</taxon>
        <taxon>Pronocephalata</taxon>
        <taxon>Paramphistomoidea</taxon>
        <taxon>Paramphistomidae</taxon>
        <taxon>Calicophoron</taxon>
    </lineage>
</organism>
<comment type="caution">
    <text evidence="1">The sequence shown here is derived from an EMBL/GenBank/DDBJ whole genome shotgun (WGS) entry which is preliminary data.</text>
</comment>
<protein>
    <submittedName>
        <fullName evidence="1">Uncharacterized protein</fullName>
    </submittedName>
</protein>
<sequence>MCKRRSGTHPMDEDVFDLILCGEERAYNLAYKDALSNTLKEADRDQWPFPSRANAADPDQLSRAWELGVQHGAQLASELCSYLGMVQEISKIRSLEEREQQDLDPKLTKRKEAIFKVSDALNRLLTQSPGLLILDSEGSVNLRLNQQTLDQDLENIRSKAKHLESLLQIHMVTESVGQLSF</sequence>
<evidence type="ECO:0000313" key="1">
    <source>
        <dbReference type="EMBL" id="CAL5137566.1"/>
    </source>
</evidence>
<evidence type="ECO:0000313" key="2">
    <source>
        <dbReference type="Proteomes" id="UP001497525"/>
    </source>
</evidence>
<name>A0AAV2TM84_CALDB</name>
<gene>
    <name evidence="1" type="ORF">CDAUBV1_LOCUS11863</name>
</gene>
<reference evidence="1" key="1">
    <citation type="submission" date="2024-06" db="EMBL/GenBank/DDBJ databases">
        <authorList>
            <person name="Liu X."/>
            <person name="Lenzi L."/>
            <person name="Haldenby T S."/>
            <person name="Uol C."/>
        </authorList>
    </citation>
    <scope>NUCLEOTIDE SEQUENCE</scope>
</reference>
<accession>A0AAV2TM84</accession>
<proteinExistence type="predicted"/>
<dbReference type="EMBL" id="CAXLJL010000412">
    <property type="protein sequence ID" value="CAL5137566.1"/>
    <property type="molecule type" value="Genomic_DNA"/>
</dbReference>
<dbReference type="AlphaFoldDB" id="A0AAV2TM84"/>